<keyword evidence="3" id="KW-1185">Reference proteome</keyword>
<name>A0A1G8EGB5_9BACI</name>
<proteinExistence type="predicted"/>
<dbReference type="Pfam" id="PF21172">
    <property type="entry name" value="CueP"/>
    <property type="match status" value="1"/>
</dbReference>
<dbReference type="STRING" id="568899.SAMN05192534_10985"/>
<dbReference type="Proteomes" id="UP000199163">
    <property type="component" value="Unassembled WGS sequence"/>
</dbReference>
<feature type="signal peptide" evidence="1">
    <location>
        <begin position="1"/>
        <end position="18"/>
    </location>
</feature>
<dbReference type="Gene3D" id="2.60.40.3700">
    <property type="match status" value="1"/>
</dbReference>
<dbReference type="NCBIfam" id="NF038094">
    <property type="entry name" value="CueP_fam"/>
    <property type="match status" value="1"/>
</dbReference>
<evidence type="ECO:0000256" key="1">
    <source>
        <dbReference type="SAM" id="SignalP"/>
    </source>
</evidence>
<reference evidence="2 3" key="1">
    <citation type="submission" date="2016-10" db="EMBL/GenBank/DDBJ databases">
        <authorList>
            <person name="de Groot N.N."/>
        </authorList>
    </citation>
    <scope>NUCLEOTIDE SEQUENCE [LARGE SCALE GENOMIC DNA]</scope>
    <source>
        <strain evidence="2 3">DSM 21632</strain>
    </source>
</reference>
<accession>A0A1G8EGB5</accession>
<feature type="chain" id="PRO_5038860141" evidence="1">
    <location>
        <begin position="19"/>
        <end position="173"/>
    </location>
</feature>
<dbReference type="PROSITE" id="PS51257">
    <property type="entry name" value="PROKAR_LIPOPROTEIN"/>
    <property type="match status" value="1"/>
</dbReference>
<keyword evidence="1" id="KW-0732">Signal</keyword>
<protein>
    <submittedName>
        <fullName evidence="2">Uncharacterized protein</fullName>
    </submittedName>
</protein>
<sequence length="173" mass="19170">MKKSFLVIIGLLLALATAACNESSSNEDETQDIKEMVHTYSVGHVDDMSASITSDELIVTDRENKKTTYELPEGEFFVSIAPFIDTTHECSIHSLTGCQGELVEEEFDVYIEDEAGNAVVNETMTSLENGFIDLWLPRDETFQVKIEHNGGTAESEISTFEGDDTCITTMQLI</sequence>
<evidence type="ECO:0000313" key="3">
    <source>
        <dbReference type="Proteomes" id="UP000199163"/>
    </source>
</evidence>
<gene>
    <name evidence="2" type="ORF">SAMN05192534_10985</name>
</gene>
<dbReference type="InterPro" id="IPR047808">
    <property type="entry name" value="CueP-like"/>
</dbReference>
<dbReference type="EMBL" id="FNDK01000009">
    <property type="protein sequence ID" value="SDH68945.1"/>
    <property type="molecule type" value="Genomic_DNA"/>
</dbReference>
<evidence type="ECO:0000313" key="2">
    <source>
        <dbReference type="EMBL" id="SDH68945.1"/>
    </source>
</evidence>
<dbReference type="AlphaFoldDB" id="A0A1G8EGB5"/>
<dbReference type="RefSeq" id="WP_091273309.1">
    <property type="nucleotide sequence ID" value="NZ_FNDK01000009.1"/>
</dbReference>
<organism evidence="2 3">
    <name type="scientific">Alteribacillus persepolensis</name>
    <dbReference type="NCBI Taxonomy" id="568899"/>
    <lineage>
        <taxon>Bacteria</taxon>
        <taxon>Bacillati</taxon>
        <taxon>Bacillota</taxon>
        <taxon>Bacilli</taxon>
        <taxon>Bacillales</taxon>
        <taxon>Bacillaceae</taxon>
        <taxon>Alteribacillus</taxon>
    </lineage>
</organism>
<dbReference type="OrthoDB" id="73040at2"/>